<keyword evidence="1" id="KW-0812">Transmembrane</keyword>
<evidence type="ECO:0000256" key="1">
    <source>
        <dbReference type="SAM" id="Phobius"/>
    </source>
</evidence>
<dbReference type="AlphaFoldDB" id="A0A3A4NFJ8"/>
<evidence type="ECO:0000313" key="3">
    <source>
        <dbReference type="Proteomes" id="UP000265882"/>
    </source>
</evidence>
<dbReference type="Proteomes" id="UP000265882">
    <property type="component" value="Unassembled WGS sequence"/>
</dbReference>
<accession>A0A3A4NFJ8</accession>
<dbReference type="EMBL" id="QZKU01000131">
    <property type="protein sequence ID" value="RJP15670.1"/>
    <property type="molecule type" value="Genomic_DNA"/>
</dbReference>
<proteinExistence type="predicted"/>
<sequence length="124" mass="14369">MEQPVLLVIKICAGLLTLVIFELIRRDKLKDQLGVIWFAGSLIVFILTLWYSLWIRLAHLLGIRYEPAIFMLGGLVFCVGLLLYLTVMFSKHEREKEILSQQIGILQWKLEQLEKKNEKSAQPS</sequence>
<feature type="transmembrane region" description="Helical" evidence="1">
    <location>
        <begin position="36"/>
        <end position="55"/>
    </location>
</feature>
<name>A0A3A4NFJ8_ABYX5</name>
<feature type="transmembrane region" description="Helical" evidence="1">
    <location>
        <begin position="6"/>
        <end position="24"/>
    </location>
</feature>
<gene>
    <name evidence="2" type="ORF">C4520_19805</name>
</gene>
<organism evidence="2 3">
    <name type="scientific">Abyssobacteria bacterium (strain SURF_5)</name>
    <dbReference type="NCBI Taxonomy" id="2093360"/>
    <lineage>
        <taxon>Bacteria</taxon>
        <taxon>Pseudomonadati</taxon>
        <taxon>Candidatus Hydrogenedentota</taxon>
        <taxon>Candidatus Abyssobacteria</taxon>
    </lineage>
</organism>
<protein>
    <submittedName>
        <fullName evidence="2">DUF2304 domain-containing protein</fullName>
    </submittedName>
</protein>
<evidence type="ECO:0000313" key="2">
    <source>
        <dbReference type="EMBL" id="RJP15670.1"/>
    </source>
</evidence>
<keyword evidence="1" id="KW-0472">Membrane</keyword>
<keyword evidence="1" id="KW-1133">Transmembrane helix</keyword>
<feature type="transmembrane region" description="Helical" evidence="1">
    <location>
        <begin position="67"/>
        <end position="87"/>
    </location>
</feature>
<dbReference type="Pfam" id="PF10066">
    <property type="entry name" value="DUF2304"/>
    <property type="match status" value="1"/>
</dbReference>
<dbReference type="InterPro" id="IPR019277">
    <property type="entry name" value="DUF2304"/>
</dbReference>
<reference evidence="2 3" key="1">
    <citation type="journal article" date="2017" name="ISME J.">
        <title>Energy and carbon metabolisms in a deep terrestrial subsurface fluid microbial community.</title>
        <authorList>
            <person name="Momper L."/>
            <person name="Jungbluth S.P."/>
            <person name="Lee M.D."/>
            <person name="Amend J.P."/>
        </authorList>
    </citation>
    <scope>NUCLEOTIDE SEQUENCE [LARGE SCALE GENOMIC DNA]</scope>
    <source>
        <strain evidence="2">SURF_5</strain>
    </source>
</reference>
<comment type="caution">
    <text evidence="2">The sequence shown here is derived from an EMBL/GenBank/DDBJ whole genome shotgun (WGS) entry which is preliminary data.</text>
</comment>